<feature type="domain" description="MPN" evidence="6">
    <location>
        <begin position="14"/>
        <end position="138"/>
    </location>
</feature>
<dbReference type="Pfam" id="PF04002">
    <property type="entry name" value="RadC"/>
    <property type="match status" value="1"/>
</dbReference>
<protein>
    <submittedName>
        <fullName evidence="7">JAB domain-containing protein</fullName>
    </submittedName>
</protein>
<dbReference type="PROSITE" id="PS01302">
    <property type="entry name" value="UPF0758"/>
    <property type="match status" value="1"/>
</dbReference>
<dbReference type="EMBL" id="CP121106">
    <property type="protein sequence ID" value="WFL76128.1"/>
    <property type="molecule type" value="Genomic_DNA"/>
</dbReference>
<dbReference type="PANTHER" id="PTHR30471:SF3">
    <property type="entry name" value="UPF0758 PROTEIN YEES-RELATED"/>
    <property type="match status" value="1"/>
</dbReference>
<evidence type="ECO:0000256" key="1">
    <source>
        <dbReference type="ARBA" id="ARBA00022670"/>
    </source>
</evidence>
<evidence type="ECO:0000256" key="5">
    <source>
        <dbReference type="ARBA" id="ARBA00023049"/>
    </source>
</evidence>
<sequence>MNAIATVAVPDANTRARSDVIVEFFRMRLVPEASRQENFHALFLDSKRRLVGEKAIRGHSSDCIRTRSREIFAEALAARASGLIIAHNHPSGHCKPSRADIEATRKLSDIARALDIELLDHLIITDASAYSMRAGGLL</sequence>
<organism evidence="7 8">
    <name type="scientific">Altererythrobacter arenosus</name>
    <dbReference type="NCBI Taxonomy" id="3032592"/>
    <lineage>
        <taxon>Bacteria</taxon>
        <taxon>Pseudomonadati</taxon>
        <taxon>Pseudomonadota</taxon>
        <taxon>Alphaproteobacteria</taxon>
        <taxon>Sphingomonadales</taxon>
        <taxon>Erythrobacteraceae</taxon>
        <taxon>Altererythrobacter</taxon>
    </lineage>
</organism>
<proteinExistence type="predicted"/>
<evidence type="ECO:0000313" key="7">
    <source>
        <dbReference type="EMBL" id="WFL76128.1"/>
    </source>
</evidence>
<dbReference type="InterPro" id="IPR025657">
    <property type="entry name" value="RadC_JAB"/>
</dbReference>
<evidence type="ECO:0000256" key="4">
    <source>
        <dbReference type="ARBA" id="ARBA00022833"/>
    </source>
</evidence>
<accession>A0ABY8FQE9</accession>
<dbReference type="SUPFAM" id="SSF102712">
    <property type="entry name" value="JAB1/MPN domain"/>
    <property type="match status" value="1"/>
</dbReference>
<keyword evidence="5" id="KW-0482">Metalloprotease</keyword>
<evidence type="ECO:0000313" key="8">
    <source>
        <dbReference type="Proteomes" id="UP001215827"/>
    </source>
</evidence>
<dbReference type="PROSITE" id="PS50249">
    <property type="entry name" value="MPN"/>
    <property type="match status" value="1"/>
</dbReference>
<keyword evidence="2" id="KW-0479">Metal-binding</keyword>
<dbReference type="CDD" id="cd08071">
    <property type="entry name" value="MPN_DUF2466"/>
    <property type="match status" value="1"/>
</dbReference>
<evidence type="ECO:0000256" key="3">
    <source>
        <dbReference type="ARBA" id="ARBA00022801"/>
    </source>
</evidence>
<evidence type="ECO:0000256" key="2">
    <source>
        <dbReference type="ARBA" id="ARBA00022723"/>
    </source>
</evidence>
<dbReference type="Proteomes" id="UP001215827">
    <property type="component" value="Chromosome"/>
</dbReference>
<dbReference type="Gene3D" id="3.40.140.10">
    <property type="entry name" value="Cytidine Deaminase, domain 2"/>
    <property type="match status" value="1"/>
</dbReference>
<keyword evidence="1" id="KW-0645">Protease</keyword>
<dbReference type="RefSeq" id="WP_278014894.1">
    <property type="nucleotide sequence ID" value="NZ_CP121106.1"/>
</dbReference>
<dbReference type="InterPro" id="IPR001405">
    <property type="entry name" value="UPF0758"/>
</dbReference>
<keyword evidence="4" id="KW-0862">Zinc</keyword>
<dbReference type="InterPro" id="IPR037518">
    <property type="entry name" value="MPN"/>
</dbReference>
<gene>
    <name evidence="7" type="ORF">P7228_08935</name>
</gene>
<dbReference type="PANTHER" id="PTHR30471">
    <property type="entry name" value="DNA REPAIR PROTEIN RADC"/>
    <property type="match status" value="1"/>
</dbReference>
<reference evidence="7 8" key="1">
    <citation type="submission" date="2023-03" db="EMBL/GenBank/DDBJ databases">
        <title>Altererythrobacter sp. CAU 1644 isolated from sand.</title>
        <authorList>
            <person name="Kim W."/>
        </authorList>
    </citation>
    <scope>NUCLEOTIDE SEQUENCE [LARGE SCALE GENOMIC DNA]</scope>
    <source>
        <strain evidence="7 8">CAU 1644</strain>
    </source>
</reference>
<evidence type="ECO:0000259" key="6">
    <source>
        <dbReference type="PROSITE" id="PS50249"/>
    </source>
</evidence>
<keyword evidence="8" id="KW-1185">Reference proteome</keyword>
<name>A0ABY8FQE9_9SPHN</name>
<keyword evidence="3" id="KW-0378">Hydrolase</keyword>
<dbReference type="InterPro" id="IPR020891">
    <property type="entry name" value="UPF0758_CS"/>
</dbReference>